<dbReference type="Pfam" id="PF03999">
    <property type="entry name" value="MAP65_ASE1"/>
    <property type="match status" value="1"/>
</dbReference>
<keyword evidence="2" id="KW-0732">Signal</keyword>
<organism evidence="3 4">
    <name type="scientific">Anguilla anguilla</name>
    <name type="common">European freshwater eel</name>
    <name type="synonym">Muraena anguilla</name>
    <dbReference type="NCBI Taxonomy" id="7936"/>
    <lineage>
        <taxon>Eukaryota</taxon>
        <taxon>Metazoa</taxon>
        <taxon>Chordata</taxon>
        <taxon>Craniata</taxon>
        <taxon>Vertebrata</taxon>
        <taxon>Euteleostomi</taxon>
        <taxon>Actinopterygii</taxon>
        <taxon>Neopterygii</taxon>
        <taxon>Teleostei</taxon>
        <taxon>Anguilliformes</taxon>
        <taxon>Anguillidae</taxon>
        <taxon>Anguilla</taxon>
    </lineage>
</organism>
<dbReference type="GO" id="GO:0008017">
    <property type="term" value="F:microtubule binding"/>
    <property type="evidence" value="ECO:0007669"/>
    <property type="project" value="InterPro"/>
</dbReference>
<evidence type="ECO:0000256" key="2">
    <source>
        <dbReference type="SAM" id="SignalP"/>
    </source>
</evidence>
<dbReference type="Gene3D" id="1.20.58.1520">
    <property type="match status" value="1"/>
</dbReference>
<name>A0A9D3M9J8_ANGAN</name>
<feature type="region of interest" description="Disordered" evidence="1">
    <location>
        <begin position="441"/>
        <end position="564"/>
    </location>
</feature>
<proteinExistence type="predicted"/>
<protein>
    <recommendedName>
        <fullName evidence="5">Protein regulator of cytokinesis 1-like</fullName>
    </recommendedName>
</protein>
<dbReference type="Proteomes" id="UP001044222">
    <property type="component" value="Chromosome 10"/>
</dbReference>
<feature type="chain" id="PRO_5038382145" description="Protein regulator of cytokinesis 1-like" evidence="2">
    <location>
        <begin position="23"/>
        <end position="564"/>
    </location>
</feature>
<dbReference type="PANTHER" id="PTHR19321:SF6">
    <property type="entry name" value="PROTEIN REGULATOR OF CYTOKINESIS 1"/>
    <property type="match status" value="1"/>
</dbReference>
<feature type="compositionally biased region" description="Low complexity" evidence="1">
    <location>
        <begin position="540"/>
        <end position="557"/>
    </location>
</feature>
<dbReference type="GO" id="GO:0051256">
    <property type="term" value="P:mitotic spindle midzone assembly"/>
    <property type="evidence" value="ECO:0007669"/>
    <property type="project" value="TreeGrafter"/>
</dbReference>
<feature type="compositionally biased region" description="Polar residues" evidence="1">
    <location>
        <begin position="468"/>
        <end position="495"/>
    </location>
</feature>
<sequence>MPGRKSEALAFSLVSGINLAMARLADIWDSIGIMEDQRVERMQTVKKHIEGLLNQMISEEEYLKQRIGNNINTFQKQLEILSMEMSVEPFELEDDLSVLQMEKNLRLRVEVLEKERGERLRELRTLQEQDEELCEELSATPFYLPPGSLPTRAQLQELRLHIHTLGQEKRSRVVVFSGLREDIRGVMAEMGHEPETSLEKEAVCDDTDTFLLTHDNIKALQLLLCQLEMKRKSLTALRDELRGKALCLWARLESPEQEQRAFRDALPRTLSEEITQWQTEVDRLALLQKAKMEEVIDKIRQELVALWDRCMFGPKQREPFNTHFCSSNFTEELLSRHDEELLKVKAFYEKARPLLETVERWNKNWVLFHDFEKKASDPNRFSNRGGALLKEAKERVRVQKLLPKLEEELRSGAAAWEKDHGTVFLVWGERAADRITSQWEELQLQRGKEKTERMTKKGESTPVKAQGKRSQTGASGGVTPSKTRKGPNQTMLRTNSISSSSSSSSTPSSFLSVSIRPTLSSQKTQQKNRTLDVSQRTPCRSSAAKRSTRGSAATRSSPVNCPGR</sequence>
<dbReference type="GO" id="GO:1990023">
    <property type="term" value="C:mitotic spindle midzone"/>
    <property type="evidence" value="ECO:0007669"/>
    <property type="project" value="TreeGrafter"/>
</dbReference>
<dbReference type="EMBL" id="JAFIRN010000010">
    <property type="protein sequence ID" value="KAG5841493.1"/>
    <property type="molecule type" value="Genomic_DNA"/>
</dbReference>
<dbReference type="GO" id="GO:0005737">
    <property type="term" value="C:cytoplasm"/>
    <property type="evidence" value="ECO:0007669"/>
    <property type="project" value="TreeGrafter"/>
</dbReference>
<accession>A0A9D3M9J8</accession>
<reference evidence="3" key="1">
    <citation type="submission" date="2021-01" db="EMBL/GenBank/DDBJ databases">
        <title>A chromosome-scale assembly of European eel, Anguilla anguilla.</title>
        <authorList>
            <person name="Henkel C."/>
            <person name="Jong-Raadsen S.A."/>
            <person name="Dufour S."/>
            <person name="Weltzien F.-A."/>
            <person name="Palstra A.P."/>
            <person name="Pelster B."/>
            <person name="Spaink H.P."/>
            <person name="Van Den Thillart G.E."/>
            <person name="Jansen H."/>
            <person name="Zahm M."/>
            <person name="Klopp C."/>
            <person name="Cedric C."/>
            <person name="Louis A."/>
            <person name="Berthelot C."/>
            <person name="Parey E."/>
            <person name="Roest Crollius H."/>
            <person name="Montfort J."/>
            <person name="Robinson-Rechavi M."/>
            <person name="Bucao C."/>
            <person name="Bouchez O."/>
            <person name="Gislard M."/>
            <person name="Lluch J."/>
            <person name="Milhes M."/>
            <person name="Lampietro C."/>
            <person name="Lopez Roques C."/>
            <person name="Donnadieu C."/>
            <person name="Braasch I."/>
            <person name="Desvignes T."/>
            <person name="Postlethwait J."/>
            <person name="Bobe J."/>
            <person name="Guiguen Y."/>
            <person name="Dirks R."/>
        </authorList>
    </citation>
    <scope>NUCLEOTIDE SEQUENCE</scope>
    <source>
        <strain evidence="3">Tag_6206</strain>
        <tissue evidence="3">Liver</tissue>
    </source>
</reference>
<feature type="compositionally biased region" description="Polar residues" evidence="1">
    <location>
        <begin position="515"/>
        <end position="539"/>
    </location>
</feature>
<evidence type="ECO:0000313" key="4">
    <source>
        <dbReference type="Proteomes" id="UP001044222"/>
    </source>
</evidence>
<comment type="caution">
    <text evidence="3">The sequence shown here is derived from an EMBL/GenBank/DDBJ whole genome shotgun (WGS) entry which is preliminary data.</text>
</comment>
<evidence type="ECO:0008006" key="5">
    <source>
        <dbReference type="Google" id="ProtNLM"/>
    </source>
</evidence>
<dbReference type="AlphaFoldDB" id="A0A9D3M9J8"/>
<evidence type="ECO:0000313" key="3">
    <source>
        <dbReference type="EMBL" id="KAG5841493.1"/>
    </source>
</evidence>
<feature type="compositionally biased region" description="Basic and acidic residues" evidence="1">
    <location>
        <begin position="446"/>
        <end position="459"/>
    </location>
</feature>
<dbReference type="PANTHER" id="PTHR19321">
    <property type="entry name" value="PROTEIN REGULATOR OF CYTOKINESIS 1 PRC1-RELATED"/>
    <property type="match status" value="1"/>
</dbReference>
<feature type="compositionally biased region" description="Low complexity" evidence="1">
    <location>
        <begin position="496"/>
        <end position="514"/>
    </location>
</feature>
<gene>
    <name evidence="3" type="ORF">ANANG_G00200100</name>
</gene>
<dbReference type="InterPro" id="IPR007145">
    <property type="entry name" value="MAP65_Ase1_PRC1"/>
</dbReference>
<keyword evidence="4" id="KW-1185">Reference proteome</keyword>
<evidence type="ECO:0000256" key="1">
    <source>
        <dbReference type="SAM" id="MobiDB-lite"/>
    </source>
</evidence>
<feature type="signal peptide" evidence="2">
    <location>
        <begin position="1"/>
        <end position="22"/>
    </location>
</feature>